<keyword evidence="1" id="KW-0812">Transmembrane</keyword>
<feature type="transmembrane region" description="Helical" evidence="1">
    <location>
        <begin position="393"/>
        <end position="413"/>
    </location>
</feature>
<dbReference type="Proteomes" id="UP001249851">
    <property type="component" value="Unassembled WGS sequence"/>
</dbReference>
<protein>
    <submittedName>
        <fullName evidence="2">Uncharacterized protein</fullName>
    </submittedName>
</protein>
<keyword evidence="1" id="KW-0472">Membrane</keyword>
<sequence length="506" mass="53972">MSSTSAITPAINTITLSVTSLTSTSVITVSATSIVTSVVLPAITSTPTSVTPPTTNPVMTSATKFVTFSIATPAITSTTTSTSTPTATRLITSTTTSTVMTFITPAVTSTTISASFLSTTSDITFTPSTTSTTAITPTATFLISPGTTPAIISTLESVTISATTSVIAFTTTSTPIYSITTATTSTATLSTPPDLTPTTTFLTTSSTTRPTTLGPNSSSVTPFTPHTYSPYSTVPLQIAMKESIVLWVTGLDVRKWHQEVEENFKAEVARLATKYCNINQAECVSNTTSSHPWRPSDMVFSRNMVHILPGYPKQSPEDPKVTMVAFYLSLPPEVSQGTVVPKDSLTIIVESNIANIGRSMDSFIVSVKPLSLPAKEFQTNNYKSNELGANHTAAIVGGVVGGCLFLVVIVVLLRAYGRRKRPGCYSCHLHNLPKDSIEAIGKEVDFTFEMKKGVCASFSNATDAELSQSKNLDLSGFDDHPKSFENPFYGKPIEDESLHLEREEEL</sequence>
<organism evidence="2 3">
    <name type="scientific">Acropora cervicornis</name>
    <name type="common">Staghorn coral</name>
    <dbReference type="NCBI Taxonomy" id="6130"/>
    <lineage>
        <taxon>Eukaryota</taxon>
        <taxon>Metazoa</taxon>
        <taxon>Cnidaria</taxon>
        <taxon>Anthozoa</taxon>
        <taxon>Hexacorallia</taxon>
        <taxon>Scleractinia</taxon>
        <taxon>Astrocoeniina</taxon>
        <taxon>Acroporidae</taxon>
        <taxon>Acropora</taxon>
    </lineage>
</organism>
<reference evidence="2" key="1">
    <citation type="journal article" date="2023" name="G3 (Bethesda)">
        <title>Whole genome assembly and annotation of the endangered Caribbean coral Acropora cervicornis.</title>
        <authorList>
            <person name="Selwyn J.D."/>
            <person name="Vollmer S.V."/>
        </authorList>
    </citation>
    <scope>NUCLEOTIDE SEQUENCE</scope>
    <source>
        <strain evidence="2">K2</strain>
    </source>
</reference>
<reference evidence="2" key="2">
    <citation type="journal article" date="2023" name="Science">
        <title>Genomic signatures of disease resistance in endangered staghorn corals.</title>
        <authorList>
            <person name="Vollmer S.V."/>
            <person name="Selwyn J.D."/>
            <person name="Despard B.A."/>
            <person name="Roesel C.L."/>
        </authorList>
    </citation>
    <scope>NUCLEOTIDE SEQUENCE</scope>
    <source>
        <strain evidence="2">K2</strain>
    </source>
</reference>
<evidence type="ECO:0000256" key="1">
    <source>
        <dbReference type="SAM" id="Phobius"/>
    </source>
</evidence>
<comment type="caution">
    <text evidence="2">The sequence shown here is derived from an EMBL/GenBank/DDBJ whole genome shotgun (WGS) entry which is preliminary data.</text>
</comment>
<proteinExistence type="predicted"/>
<dbReference type="AlphaFoldDB" id="A0AAD9QUN4"/>
<gene>
    <name evidence="2" type="ORF">P5673_008226</name>
</gene>
<evidence type="ECO:0000313" key="2">
    <source>
        <dbReference type="EMBL" id="KAK2567415.1"/>
    </source>
</evidence>
<keyword evidence="1" id="KW-1133">Transmembrane helix</keyword>
<dbReference type="EMBL" id="JARQWQ010000014">
    <property type="protein sequence ID" value="KAK2567415.1"/>
    <property type="molecule type" value="Genomic_DNA"/>
</dbReference>
<evidence type="ECO:0000313" key="3">
    <source>
        <dbReference type="Proteomes" id="UP001249851"/>
    </source>
</evidence>
<name>A0AAD9QUN4_ACRCE</name>
<keyword evidence="3" id="KW-1185">Reference proteome</keyword>
<accession>A0AAD9QUN4</accession>